<feature type="transmembrane region" description="Helical" evidence="1">
    <location>
        <begin position="21"/>
        <end position="41"/>
    </location>
</feature>
<dbReference type="Proteomes" id="UP000276282">
    <property type="component" value="Unassembled WGS sequence"/>
</dbReference>
<evidence type="ECO:0000313" key="3">
    <source>
        <dbReference type="Proteomes" id="UP000276282"/>
    </source>
</evidence>
<accession>A0A495PWS9</accession>
<protein>
    <submittedName>
        <fullName evidence="2">Uncharacterized protein</fullName>
    </submittedName>
</protein>
<dbReference type="AlphaFoldDB" id="A0A495PWS9"/>
<name>A0A495PWS9_9FLAO</name>
<dbReference type="EMBL" id="RBLG01000001">
    <property type="protein sequence ID" value="RKS55067.1"/>
    <property type="molecule type" value="Genomic_DNA"/>
</dbReference>
<keyword evidence="3" id="KW-1185">Reference proteome</keyword>
<proteinExistence type="predicted"/>
<comment type="caution">
    <text evidence="2">The sequence shown here is derived from an EMBL/GenBank/DDBJ whole genome shotgun (WGS) entry which is preliminary data.</text>
</comment>
<keyword evidence="1" id="KW-0812">Transmembrane</keyword>
<sequence length="43" mass="5070">MKKCCQVEDKKTKSEFKKWSARLIYGIVSFTLIFLALNQVLNF</sequence>
<keyword evidence="1" id="KW-1133">Transmembrane helix</keyword>
<evidence type="ECO:0000313" key="2">
    <source>
        <dbReference type="EMBL" id="RKS55067.1"/>
    </source>
</evidence>
<keyword evidence="1" id="KW-0472">Membrane</keyword>
<organism evidence="2 3">
    <name type="scientific">Gillisia mitskevichiae</name>
    <dbReference type="NCBI Taxonomy" id="270921"/>
    <lineage>
        <taxon>Bacteria</taxon>
        <taxon>Pseudomonadati</taxon>
        <taxon>Bacteroidota</taxon>
        <taxon>Flavobacteriia</taxon>
        <taxon>Flavobacteriales</taxon>
        <taxon>Flavobacteriaceae</taxon>
        <taxon>Gillisia</taxon>
    </lineage>
</organism>
<evidence type="ECO:0000256" key="1">
    <source>
        <dbReference type="SAM" id="Phobius"/>
    </source>
</evidence>
<reference evidence="2 3" key="1">
    <citation type="submission" date="2018-10" db="EMBL/GenBank/DDBJ databases">
        <title>Genomic Encyclopedia of Archaeal and Bacterial Type Strains, Phase II (KMG-II): from individual species to whole genera.</title>
        <authorList>
            <person name="Goeker M."/>
        </authorList>
    </citation>
    <scope>NUCLEOTIDE SEQUENCE [LARGE SCALE GENOMIC DNA]</scope>
    <source>
        <strain evidence="2 3">DSM 19839</strain>
    </source>
</reference>
<gene>
    <name evidence="2" type="ORF">BC962_0022</name>
</gene>